<dbReference type="RefSeq" id="WP_099149050.1">
    <property type="nucleotide sequence ID" value="NZ_PDUD01000009.1"/>
</dbReference>
<dbReference type="AlphaFoldDB" id="A0A2D0NGH4"/>
<reference evidence="2 3" key="1">
    <citation type="submission" date="2017-10" db="EMBL/GenBank/DDBJ databases">
        <title>The draft genome sequence of Lewinella nigricans NBRC 102662.</title>
        <authorList>
            <person name="Wang K."/>
        </authorList>
    </citation>
    <scope>NUCLEOTIDE SEQUENCE [LARGE SCALE GENOMIC DNA]</scope>
    <source>
        <strain evidence="2 3">NBRC 102662</strain>
    </source>
</reference>
<dbReference type="InterPro" id="IPR011051">
    <property type="entry name" value="RmlC_Cupin_sf"/>
</dbReference>
<sequence length="122" mass="14441">MKTITVNDKFEKFNKHWTPHIIGELNGQYVKLAKVKDDFVWHDHADEDEMFFVFKGTLYLDFRDQPTQAVGPGEMLIVPRGVEHRPWTKDGEEVWLMLFEPRQTKHTGEVEDAKTVKELQWI</sequence>
<dbReference type="Pfam" id="PF07883">
    <property type="entry name" value="Cupin_2"/>
    <property type="match status" value="1"/>
</dbReference>
<comment type="caution">
    <text evidence="2">The sequence shown here is derived from an EMBL/GenBank/DDBJ whole genome shotgun (WGS) entry which is preliminary data.</text>
</comment>
<accession>A0A2D0NGH4</accession>
<keyword evidence="3" id="KW-1185">Reference proteome</keyword>
<dbReference type="PANTHER" id="PTHR36114:SF1">
    <property type="entry name" value="16.7 KDA PROTEIN IN WHIE LOCUS"/>
    <property type="match status" value="1"/>
</dbReference>
<evidence type="ECO:0000259" key="1">
    <source>
        <dbReference type="Pfam" id="PF07883"/>
    </source>
</evidence>
<evidence type="ECO:0000313" key="3">
    <source>
        <dbReference type="Proteomes" id="UP000223913"/>
    </source>
</evidence>
<evidence type="ECO:0000313" key="2">
    <source>
        <dbReference type="EMBL" id="PHN07602.1"/>
    </source>
</evidence>
<proteinExistence type="predicted"/>
<dbReference type="GO" id="GO:0016853">
    <property type="term" value="F:isomerase activity"/>
    <property type="evidence" value="ECO:0007669"/>
    <property type="project" value="UniProtKB-KW"/>
</dbReference>
<dbReference type="InterPro" id="IPR052044">
    <property type="entry name" value="PKS_Associated_Protein"/>
</dbReference>
<dbReference type="InterPro" id="IPR014710">
    <property type="entry name" value="RmlC-like_jellyroll"/>
</dbReference>
<name>A0A2D0NGH4_FLAN2</name>
<protein>
    <submittedName>
        <fullName evidence="2">Mannose-6-phosphate isomerase</fullName>
    </submittedName>
</protein>
<dbReference type="Proteomes" id="UP000223913">
    <property type="component" value="Unassembled WGS sequence"/>
</dbReference>
<dbReference type="Gene3D" id="2.60.120.10">
    <property type="entry name" value="Jelly Rolls"/>
    <property type="match status" value="1"/>
</dbReference>
<dbReference type="CDD" id="cd02226">
    <property type="entry name" value="cupin_YdbB-like"/>
    <property type="match status" value="1"/>
</dbReference>
<dbReference type="InterPro" id="IPR013096">
    <property type="entry name" value="Cupin_2"/>
</dbReference>
<feature type="domain" description="Cupin type-2" evidence="1">
    <location>
        <begin position="36"/>
        <end position="93"/>
    </location>
</feature>
<organism evidence="2 3">
    <name type="scientific">Flavilitoribacter nigricans (strain ATCC 23147 / DSM 23189 / NBRC 102662 / NCIMB 1420 / SS-2)</name>
    <name type="common">Lewinella nigricans</name>
    <dbReference type="NCBI Taxonomy" id="1122177"/>
    <lineage>
        <taxon>Bacteria</taxon>
        <taxon>Pseudomonadati</taxon>
        <taxon>Bacteroidota</taxon>
        <taxon>Saprospiria</taxon>
        <taxon>Saprospirales</taxon>
        <taxon>Lewinellaceae</taxon>
        <taxon>Flavilitoribacter</taxon>
    </lineage>
</organism>
<dbReference type="PANTHER" id="PTHR36114">
    <property type="entry name" value="16.7 KDA PROTEIN IN WHIE LOCUS"/>
    <property type="match status" value="1"/>
</dbReference>
<keyword evidence="2" id="KW-0413">Isomerase</keyword>
<dbReference type="OrthoDB" id="9794183at2"/>
<gene>
    <name evidence="2" type="ORF">CRP01_05740</name>
</gene>
<dbReference type="SUPFAM" id="SSF51182">
    <property type="entry name" value="RmlC-like cupins"/>
    <property type="match status" value="1"/>
</dbReference>
<dbReference type="EMBL" id="PDUD01000009">
    <property type="protein sequence ID" value="PHN07602.1"/>
    <property type="molecule type" value="Genomic_DNA"/>
</dbReference>